<dbReference type="Gene3D" id="3.40.50.300">
    <property type="entry name" value="P-loop containing nucleotide triphosphate hydrolases"/>
    <property type="match status" value="1"/>
</dbReference>
<dbReference type="Pfam" id="PF13614">
    <property type="entry name" value="AAA_31"/>
    <property type="match status" value="1"/>
</dbReference>
<sequence length="249" mass="27735">MQTLALYHLKGGVGKTAAAVNLAYLAARDGYPTLFWDLDPQGAGSWYLESAPGQTIDAAKLVKGKLAVGRLVRPTRFENLSLMPADFSLRYLDILLRKVQGQDALKRLLAPFREMFTLVVLDCPPSLSHLAANIFAAADAVAVPIVPSHLSVRAFEIVHQEYKALGHKPRRLHPFFSMVDRRRRLHNALLAETPKRLKRRMDAVIPYASVIEQMGEERAPLGAFAPRHPAAQAYESLWSDLRARMGEFA</sequence>
<dbReference type="PANTHER" id="PTHR13696:SF52">
    <property type="entry name" value="PARA FAMILY PROTEIN CT_582"/>
    <property type="match status" value="1"/>
</dbReference>
<dbReference type="RefSeq" id="WP_109721374.1">
    <property type="nucleotide sequence ID" value="NZ_QEQK01000016.1"/>
</dbReference>
<keyword evidence="3" id="KW-1185">Reference proteome</keyword>
<comment type="caution">
    <text evidence="2">The sequence shown here is derived from an EMBL/GenBank/DDBJ whole genome shotgun (WGS) entry which is preliminary data.</text>
</comment>
<organism evidence="2 3">
    <name type="scientific">Abyssibacter profundi</name>
    <dbReference type="NCBI Taxonomy" id="2182787"/>
    <lineage>
        <taxon>Bacteria</taxon>
        <taxon>Pseudomonadati</taxon>
        <taxon>Pseudomonadota</taxon>
        <taxon>Gammaproteobacteria</taxon>
        <taxon>Chromatiales</taxon>
        <taxon>Oceanococcaceae</taxon>
        <taxon>Abyssibacter</taxon>
    </lineage>
</organism>
<evidence type="ECO:0000313" key="3">
    <source>
        <dbReference type="Proteomes" id="UP000251800"/>
    </source>
</evidence>
<dbReference type="Proteomes" id="UP000251800">
    <property type="component" value="Unassembled WGS sequence"/>
</dbReference>
<name>A0A383XQN6_9GAMM</name>
<dbReference type="InterPro" id="IPR025669">
    <property type="entry name" value="AAA_dom"/>
</dbReference>
<dbReference type="SUPFAM" id="SSF52540">
    <property type="entry name" value="P-loop containing nucleoside triphosphate hydrolases"/>
    <property type="match status" value="1"/>
</dbReference>
<dbReference type="AlphaFoldDB" id="A0A383XQN6"/>
<dbReference type="CDD" id="cd02042">
    <property type="entry name" value="ParAB_family"/>
    <property type="match status" value="1"/>
</dbReference>
<reference evidence="2 3" key="1">
    <citation type="submission" date="2018-05" db="EMBL/GenBank/DDBJ databases">
        <title>Abyssibacter profundi OUC007T gen. nov., sp. nov, a marine bacterium isolated from seawater of the Mariana Trench.</title>
        <authorList>
            <person name="Zhou S."/>
        </authorList>
    </citation>
    <scope>NUCLEOTIDE SEQUENCE [LARGE SCALE GENOMIC DNA]</scope>
    <source>
        <strain evidence="2 3">OUC007</strain>
    </source>
</reference>
<dbReference type="OrthoDB" id="9799330at2"/>
<feature type="domain" description="AAA" evidence="1">
    <location>
        <begin position="1"/>
        <end position="156"/>
    </location>
</feature>
<evidence type="ECO:0000259" key="1">
    <source>
        <dbReference type="Pfam" id="PF13614"/>
    </source>
</evidence>
<accession>A0A383XQN6</accession>
<evidence type="ECO:0000313" key="2">
    <source>
        <dbReference type="EMBL" id="PWN54940.1"/>
    </source>
</evidence>
<proteinExistence type="predicted"/>
<protein>
    <submittedName>
        <fullName evidence="2">Chromosome partitioning protein ParA</fullName>
    </submittedName>
</protein>
<dbReference type="InterPro" id="IPR050678">
    <property type="entry name" value="DNA_Partitioning_ATPase"/>
</dbReference>
<dbReference type="EMBL" id="QEQK01000016">
    <property type="protein sequence ID" value="PWN54940.1"/>
    <property type="molecule type" value="Genomic_DNA"/>
</dbReference>
<dbReference type="PANTHER" id="PTHR13696">
    <property type="entry name" value="P-LOOP CONTAINING NUCLEOSIDE TRIPHOSPHATE HYDROLASE"/>
    <property type="match status" value="1"/>
</dbReference>
<dbReference type="InterPro" id="IPR027417">
    <property type="entry name" value="P-loop_NTPase"/>
</dbReference>
<gene>
    <name evidence="2" type="ORF">DEH80_15040</name>
</gene>